<protein>
    <submittedName>
        <fullName evidence="2">LPP20 lipoprotein</fullName>
    </submittedName>
</protein>
<name>A0AAJ4UYN3_9BACT</name>
<reference evidence="2 3" key="2">
    <citation type="submission" date="2018-11" db="EMBL/GenBank/DDBJ databases">
        <title>Genomic Encyclopedia of Type Strains, Phase IV (KMG-IV): sequencing the most valuable type-strain genomes for metagenomic binning, comparative biology and taxonomic classification.</title>
        <authorList>
            <person name="Goeker M."/>
        </authorList>
    </citation>
    <scope>NUCLEOTIDE SEQUENCE [LARGE SCALE GENOMIC DNA]</scope>
    <source>
        <strain evidence="2 3">DSM 27783</strain>
    </source>
</reference>
<sequence length="295" mass="34088">MRYLIFLALLILGCSSKPDIPKWYLNTPKDNSLYLYGSGEGYDRNEAINSALSFIASKLKVKISSTFQSEKSYIDYNGKEDVYKNMSQNIKSTIDNFTFYNYKIDKIKKIDDKYYALIKINRQTNAQKIIQDIKNSLKNLPALTNSAIENLKNAKKAQKTIIKLKNRYKLAKILNPQIQNINFPKKYEKIIRNTTFNVYSNSTFLKNYLLNTISKKYTISNSPKIKVIANIYLKTKKIVGEYLTNAKLNLLLKDKTTQKEYFFECAASSFNPELSKKIAIKKCADKAKKLLNTLF</sequence>
<proteinExistence type="predicted"/>
<organism evidence="2 3">
    <name type="scientific">Caminibacter pacificus</name>
    <dbReference type="NCBI Taxonomy" id="1424653"/>
    <lineage>
        <taxon>Bacteria</taxon>
        <taxon>Pseudomonadati</taxon>
        <taxon>Campylobacterota</taxon>
        <taxon>Epsilonproteobacteria</taxon>
        <taxon>Nautiliales</taxon>
        <taxon>Nautiliaceae</taxon>
        <taxon>Caminibacter</taxon>
    </lineage>
</organism>
<dbReference type="Gene3D" id="3.10.28.20">
    <property type="entry name" value="Acetamidase/Formamidase-like domains"/>
    <property type="match status" value="1"/>
</dbReference>
<dbReference type="EMBL" id="RJVK01000001">
    <property type="protein sequence ID" value="ROR41136.1"/>
    <property type="molecule type" value="Genomic_DNA"/>
</dbReference>
<evidence type="ECO:0000313" key="3">
    <source>
        <dbReference type="Proteomes" id="UP000272781"/>
    </source>
</evidence>
<evidence type="ECO:0000313" key="2">
    <source>
        <dbReference type="EMBL" id="ROR41136.1"/>
    </source>
</evidence>
<evidence type="ECO:0000313" key="4">
    <source>
        <dbReference type="Proteomes" id="UP000298805"/>
    </source>
</evidence>
<dbReference type="Proteomes" id="UP000298805">
    <property type="component" value="Chromosome"/>
</dbReference>
<dbReference type="AlphaFoldDB" id="A0AAJ4UYN3"/>
<accession>A0AAJ4UYN3</accession>
<evidence type="ECO:0000313" key="1">
    <source>
        <dbReference type="EMBL" id="QCI28152.1"/>
    </source>
</evidence>
<reference evidence="4" key="1">
    <citation type="submission" date="2018-03" db="EMBL/GenBank/DDBJ databases">
        <title>A comparative analysis of the Nautiliaceae.</title>
        <authorList>
            <person name="Grosche A."/>
            <person name="Smedile F."/>
            <person name="Vetriani C."/>
        </authorList>
    </citation>
    <scope>NUCLEOTIDE SEQUENCE [LARGE SCALE GENOMIC DNA]</scope>
    <source>
        <strain evidence="4">TB6</strain>
    </source>
</reference>
<dbReference type="Proteomes" id="UP000272781">
    <property type="component" value="Unassembled WGS sequence"/>
</dbReference>
<dbReference type="EMBL" id="CP027432">
    <property type="protein sequence ID" value="QCI28152.1"/>
    <property type="molecule type" value="Genomic_DNA"/>
</dbReference>
<dbReference type="RefSeq" id="WP_123352032.1">
    <property type="nucleotide sequence ID" value="NZ_CP027432.2"/>
</dbReference>
<gene>
    <name evidence="1" type="ORF">C6V80_04030</name>
    <name evidence="2" type="ORF">EDC58_0620</name>
</gene>
<keyword evidence="4" id="KW-1185">Reference proteome</keyword>
<keyword evidence="2" id="KW-0449">Lipoprotein</keyword>
<reference evidence="1" key="3">
    <citation type="submission" date="2019-06" db="EMBL/GenBank/DDBJ databases">
        <title>A comparative analysis of the Nautiliaceae.</title>
        <authorList>
            <person name="Grosche A."/>
            <person name="Smedile F."/>
            <person name="Vetriani C."/>
        </authorList>
    </citation>
    <scope>NUCLEOTIDE SEQUENCE</scope>
    <source>
        <strain evidence="1">TB6</strain>
    </source>
</reference>